<dbReference type="CDD" id="cd10747">
    <property type="entry name" value="DnaJ_C"/>
    <property type="match status" value="1"/>
</dbReference>
<dbReference type="InterPro" id="IPR002939">
    <property type="entry name" value="DnaJ_C"/>
</dbReference>
<dbReference type="PROSITE" id="PS50076">
    <property type="entry name" value="DNAJ_2"/>
    <property type="match status" value="1"/>
</dbReference>
<keyword evidence="3" id="KW-0472">Membrane</keyword>
<dbReference type="SUPFAM" id="SSF46565">
    <property type="entry name" value="Chaperone J-domain"/>
    <property type="match status" value="1"/>
</dbReference>
<dbReference type="PRINTS" id="PR00625">
    <property type="entry name" value="JDOMAIN"/>
</dbReference>
<dbReference type="GO" id="GO:0006457">
    <property type="term" value="P:protein folding"/>
    <property type="evidence" value="ECO:0007669"/>
    <property type="project" value="InterPro"/>
</dbReference>
<comment type="caution">
    <text evidence="5">The sequence shown here is derived from an EMBL/GenBank/DDBJ whole genome shotgun (WGS) entry which is preliminary data.</text>
</comment>
<dbReference type="AlphaFoldDB" id="A0A815CQ09"/>
<feature type="compositionally biased region" description="Pro residues" evidence="2">
    <location>
        <begin position="398"/>
        <end position="408"/>
    </location>
</feature>
<evidence type="ECO:0000256" key="3">
    <source>
        <dbReference type="SAM" id="Phobius"/>
    </source>
</evidence>
<dbReference type="InterPro" id="IPR005240">
    <property type="entry name" value="DUF389"/>
</dbReference>
<dbReference type="GO" id="GO:0051082">
    <property type="term" value="F:unfolded protein binding"/>
    <property type="evidence" value="ECO:0007669"/>
    <property type="project" value="InterPro"/>
</dbReference>
<feature type="compositionally biased region" description="Basic residues" evidence="2">
    <location>
        <begin position="364"/>
        <end position="379"/>
    </location>
</feature>
<dbReference type="InterPro" id="IPR018253">
    <property type="entry name" value="DnaJ_domain_CS"/>
</dbReference>
<dbReference type="InterPro" id="IPR008971">
    <property type="entry name" value="HSP40/DnaJ_pept-bd"/>
</dbReference>
<feature type="region of interest" description="Disordered" evidence="2">
    <location>
        <begin position="970"/>
        <end position="990"/>
    </location>
</feature>
<dbReference type="InterPro" id="IPR001623">
    <property type="entry name" value="DnaJ_domain"/>
</dbReference>
<organism evidence="5 6">
    <name type="scientific">Adineta steineri</name>
    <dbReference type="NCBI Taxonomy" id="433720"/>
    <lineage>
        <taxon>Eukaryota</taxon>
        <taxon>Metazoa</taxon>
        <taxon>Spiralia</taxon>
        <taxon>Gnathifera</taxon>
        <taxon>Rotifera</taxon>
        <taxon>Eurotatoria</taxon>
        <taxon>Bdelloidea</taxon>
        <taxon>Adinetida</taxon>
        <taxon>Adinetidae</taxon>
        <taxon>Adineta</taxon>
    </lineage>
</organism>
<dbReference type="Gene3D" id="1.10.287.110">
    <property type="entry name" value="DnaJ domain"/>
    <property type="match status" value="1"/>
</dbReference>
<feature type="compositionally biased region" description="Basic and acidic residues" evidence="2">
    <location>
        <begin position="971"/>
        <end position="983"/>
    </location>
</feature>
<dbReference type="FunFam" id="2.60.260.20:FF:000002">
    <property type="entry name" value="Dnaj homolog subfamily b member"/>
    <property type="match status" value="1"/>
</dbReference>
<feature type="compositionally biased region" description="Low complexity" evidence="2">
    <location>
        <begin position="344"/>
        <end position="363"/>
    </location>
</feature>
<proteinExistence type="predicted"/>
<evidence type="ECO:0000256" key="1">
    <source>
        <dbReference type="ARBA" id="ARBA00023186"/>
    </source>
</evidence>
<evidence type="ECO:0000259" key="4">
    <source>
        <dbReference type="PROSITE" id="PS50076"/>
    </source>
</evidence>
<evidence type="ECO:0000313" key="6">
    <source>
        <dbReference type="Proteomes" id="UP000663891"/>
    </source>
</evidence>
<dbReference type="Pfam" id="PF04087">
    <property type="entry name" value="DUF389"/>
    <property type="match status" value="1"/>
</dbReference>
<dbReference type="PROSITE" id="PS00636">
    <property type="entry name" value="DNAJ_1"/>
    <property type="match status" value="1"/>
</dbReference>
<dbReference type="PANTHER" id="PTHR20992">
    <property type="entry name" value="AT15442P-RELATED"/>
    <property type="match status" value="1"/>
</dbReference>
<reference evidence="5" key="1">
    <citation type="submission" date="2021-02" db="EMBL/GenBank/DDBJ databases">
        <authorList>
            <person name="Nowell W R."/>
        </authorList>
    </citation>
    <scope>NUCLEOTIDE SEQUENCE</scope>
</reference>
<feature type="compositionally biased region" description="Low complexity" evidence="2">
    <location>
        <begin position="1076"/>
        <end position="1088"/>
    </location>
</feature>
<protein>
    <recommendedName>
        <fullName evidence="4">J domain-containing protein</fullName>
    </recommendedName>
</protein>
<dbReference type="Pfam" id="PF00226">
    <property type="entry name" value="DnaJ"/>
    <property type="match status" value="1"/>
</dbReference>
<feature type="transmembrane region" description="Helical" evidence="3">
    <location>
        <begin position="618"/>
        <end position="642"/>
    </location>
</feature>
<dbReference type="Gene3D" id="2.60.260.20">
    <property type="entry name" value="Urease metallochaperone UreE, N-terminal domain"/>
    <property type="match status" value="2"/>
</dbReference>
<feature type="compositionally biased region" description="Polar residues" evidence="2">
    <location>
        <begin position="382"/>
        <end position="394"/>
    </location>
</feature>
<dbReference type="SUPFAM" id="SSF49493">
    <property type="entry name" value="HSP40/DnaJ peptide-binding domain"/>
    <property type="match status" value="2"/>
</dbReference>
<dbReference type="InterPro" id="IPR036869">
    <property type="entry name" value="J_dom_sf"/>
</dbReference>
<feature type="transmembrane region" description="Helical" evidence="3">
    <location>
        <begin position="802"/>
        <end position="827"/>
    </location>
</feature>
<dbReference type="OrthoDB" id="543859at2759"/>
<dbReference type="CDD" id="cd06257">
    <property type="entry name" value="DnaJ"/>
    <property type="match status" value="1"/>
</dbReference>
<feature type="region of interest" description="Disordered" evidence="2">
    <location>
        <begin position="1064"/>
        <end position="1088"/>
    </location>
</feature>
<accession>A0A815CQ09</accession>
<keyword evidence="1" id="KW-0143">Chaperone</keyword>
<dbReference type="EMBL" id="CAJNON010000488">
    <property type="protein sequence ID" value="CAF1286685.1"/>
    <property type="molecule type" value="Genomic_DNA"/>
</dbReference>
<feature type="transmembrane region" description="Helical" evidence="3">
    <location>
        <begin position="593"/>
        <end position="612"/>
    </location>
</feature>
<keyword evidence="3" id="KW-1133">Transmembrane helix</keyword>
<feature type="compositionally biased region" description="Polar residues" evidence="2">
    <location>
        <begin position="419"/>
        <end position="432"/>
    </location>
</feature>
<keyword evidence="3" id="KW-0812">Transmembrane</keyword>
<name>A0A815CQ09_9BILA</name>
<dbReference type="SMART" id="SM00271">
    <property type="entry name" value="DnaJ"/>
    <property type="match status" value="1"/>
</dbReference>
<feature type="transmembrane region" description="Helical" evidence="3">
    <location>
        <begin position="726"/>
        <end position="751"/>
    </location>
</feature>
<evidence type="ECO:0000256" key="2">
    <source>
        <dbReference type="SAM" id="MobiDB-lite"/>
    </source>
</evidence>
<sequence>MVNKDYYAILGISRLATEDEIKRAYKQKALKHHPDKNRDDVDAEKKFTDISEAYEMLSDPTKRSVYDRFGSDDLRNYFNGESRSNSRHSFSTGNYHSSFGTNSTYDSYNNYFIRYKDPTTFYDLYVTLDEVYQGATRKLKITRKRYKPELQIAVKDEKLLEIQIKPGWKEGTKITFENEGDEGDQYTIAGDIVFIIRDKPHPLFERSNSDIIYRVKLTLKQALLGTLIVIPFLDSTKSPYQLRTYQEILTPQTEKRFPNEGLPYPKDPTKRGDLIVKFDILFPKLLLNEQRALADCCFSNSIDFYQPYDSVLHMTIIDQTQQQQQQQQTLPSQPQLISAPTLTSSLQSQPSFRSNSSSNNNNHNHNHHHHHQKSHHRHINNNGRQKSPSNQTKSAPVRIPPPIPPRPSPTSLHLHEPNDAQTPQFDRSSSINVESSPFHHATSLCQVFKNAILDRYDLNEYSTWILSADRKQYEVTFVSEAGTFCEELLHRLSEIGIGRLPGTRVAVVPLTYAIGYSKLLPLSSYKVPTLSTTSLKRAADYVPKITRVTSSSTIPPPRPIQRRKSIRADFMQSIRSRLMVFQVVQAIRAQSSITFDFVVLVTLASILATLGLLENSSIILVASMLISPLMGPILAIVFGLCIHDRSLWKAGLRSEFFGLFICVSCGFLIGLGTSVWETNWGSTTSFPTPEMKARGDLTRLSVGSMIALPSGAGVALSVLGGNAGSLVGVAISASLLPPAVNSGLLLGYSLLTAAIPNSFGRRSNETYIFKRKIYPFNQMTCQTFLSNEYRSLYSCNMSIETFILAIASFLLTLVNIICIVLCALIVLRIKEVAPSGTTDDEQESDTDRFFHDDMRRFRDYQKTIHNAQEIDEENKLGHSMVFLPSDSAKRERRKQLLALASLHDLDMTNENDLTLNNSEARDKVKQLYKTMVQFDQDAKRLDISLKHKQTLPTLMMDVLPPKWTELFQHQQEQDRVQQPDHQKGARTHGSYQWRNPAHYNTYQACSIQPANSFHQHLPPSPRKFRTQSYSSNPFVVRSVSFTEQESETQLRGTRFRLTKATIRIDDEDEEQEQEQQHQQLTTEQDYHV</sequence>
<dbReference type="PANTHER" id="PTHR20992:SF9">
    <property type="entry name" value="AT15442P-RELATED"/>
    <property type="match status" value="1"/>
</dbReference>
<evidence type="ECO:0000313" key="5">
    <source>
        <dbReference type="EMBL" id="CAF1286685.1"/>
    </source>
</evidence>
<feature type="transmembrane region" description="Helical" evidence="3">
    <location>
        <begin position="697"/>
        <end position="719"/>
    </location>
</feature>
<feature type="region of interest" description="Disordered" evidence="2">
    <location>
        <begin position="341"/>
        <end position="432"/>
    </location>
</feature>
<feature type="domain" description="J" evidence="4">
    <location>
        <begin position="5"/>
        <end position="70"/>
    </location>
</feature>
<dbReference type="Proteomes" id="UP000663891">
    <property type="component" value="Unassembled WGS sequence"/>
</dbReference>
<feature type="transmembrane region" description="Helical" evidence="3">
    <location>
        <begin position="654"/>
        <end position="677"/>
    </location>
</feature>
<dbReference type="Pfam" id="PF01556">
    <property type="entry name" value="DnaJ_C"/>
    <property type="match status" value="1"/>
</dbReference>
<gene>
    <name evidence="5" type="ORF">VCS650_LOCUS30269</name>
</gene>